<evidence type="ECO:0000256" key="1">
    <source>
        <dbReference type="ARBA" id="ARBA00012513"/>
    </source>
</evidence>
<keyword evidence="4" id="KW-1185">Reference proteome</keyword>
<dbReference type="SUPFAM" id="SSF56112">
    <property type="entry name" value="Protein kinase-like (PK-like)"/>
    <property type="match status" value="1"/>
</dbReference>
<dbReference type="InterPro" id="IPR011009">
    <property type="entry name" value="Kinase-like_dom_sf"/>
</dbReference>
<dbReference type="OrthoDB" id="5800476at2759"/>
<organism evidence="3 4">
    <name type="scientific">Cordyceps fumosorosea (strain ARSEF 2679)</name>
    <name type="common">Isaria fumosorosea</name>
    <dbReference type="NCBI Taxonomy" id="1081104"/>
    <lineage>
        <taxon>Eukaryota</taxon>
        <taxon>Fungi</taxon>
        <taxon>Dikarya</taxon>
        <taxon>Ascomycota</taxon>
        <taxon>Pezizomycotina</taxon>
        <taxon>Sordariomycetes</taxon>
        <taxon>Hypocreomycetidae</taxon>
        <taxon>Hypocreales</taxon>
        <taxon>Cordycipitaceae</taxon>
        <taxon>Cordyceps</taxon>
    </lineage>
</organism>
<keyword evidence="3" id="KW-0418">Kinase</keyword>
<keyword evidence="3" id="KW-0808">Transferase</keyword>
<dbReference type="InterPro" id="IPR008271">
    <property type="entry name" value="Ser/Thr_kinase_AS"/>
</dbReference>
<evidence type="ECO:0000313" key="4">
    <source>
        <dbReference type="Proteomes" id="UP000076744"/>
    </source>
</evidence>
<name>A0A162JLI6_CORFA</name>
<dbReference type="AlphaFoldDB" id="A0A162JLI6"/>
<evidence type="ECO:0000259" key="2">
    <source>
        <dbReference type="PROSITE" id="PS50011"/>
    </source>
</evidence>
<dbReference type="Proteomes" id="UP000076744">
    <property type="component" value="Unassembled WGS sequence"/>
</dbReference>
<accession>A0A162JLI6</accession>
<dbReference type="Pfam" id="PF00069">
    <property type="entry name" value="Pkinase"/>
    <property type="match status" value="1"/>
</dbReference>
<dbReference type="STRING" id="1081104.A0A162JLI6"/>
<comment type="caution">
    <text evidence="3">The sequence shown here is derived from an EMBL/GenBank/DDBJ whole genome shotgun (WGS) entry which is preliminary data.</text>
</comment>
<feature type="domain" description="Protein kinase" evidence="2">
    <location>
        <begin position="1"/>
        <end position="252"/>
    </location>
</feature>
<gene>
    <name evidence="3" type="ORF">ISF_02686</name>
</gene>
<dbReference type="EMBL" id="AZHB01000004">
    <property type="protein sequence ID" value="OAA70712.1"/>
    <property type="molecule type" value="Genomic_DNA"/>
</dbReference>
<dbReference type="PROSITE" id="PS50011">
    <property type="entry name" value="PROTEIN_KINASE_DOM"/>
    <property type="match status" value="1"/>
</dbReference>
<dbReference type="InterPro" id="IPR050235">
    <property type="entry name" value="CK1_Ser-Thr_kinase"/>
</dbReference>
<dbReference type="GO" id="GO:0004674">
    <property type="term" value="F:protein serine/threonine kinase activity"/>
    <property type="evidence" value="ECO:0007669"/>
    <property type="project" value="UniProtKB-EC"/>
</dbReference>
<evidence type="ECO:0000313" key="3">
    <source>
        <dbReference type="EMBL" id="OAA70712.1"/>
    </source>
</evidence>
<dbReference type="Gene3D" id="1.10.510.10">
    <property type="entry name" value="Transferase(Phosphotransferase) domain 1"/>
    <property type="match status" value="1"/>
</dbReference>
<sequence>MPVRTDLVSDEKVAVKLVHIRGDPELLRLEKDIYRDLAGGVGVPEITWFGEECDYYCLVCELLGPSLEDLFNYCDRKFSLKTVLLLADQAIARVKHFHDKGYLHRDFKPENMLMGSGKRGNILYIIDFGLARECHDTDRYMGFENIPFGGTARYASLNNHNGREQSWGDDLESLGYVLLYLARGSLPWQGMEVEDGEDKNKMIGEMKLTVPVETLCEGLPEEFATYITYTRSLGFQEKPKYAYLRCLFRRAFSALGFQYDNVFDWTEKLYYELQAEMQDKIQRKIQRDMEGELQRDIERLRLPGDDTSSVKRRTRGTWDERRHFAIRRTQ</sequence>
<dbReference type="PANTHER" id="PTHR11909">
    <property type="entry name" value="CASEIN KINASE-RELATED"/>
    <property type="match status" value="1"/>
</dbReference>
<reference evidence="3 4" key="1">
    <citation type="journal article" date="2016" name="Genome Biol. Evol.">
        <title>Divergent and convergent evolution of fungal pathogenicity.</title>
        <authorList>
            <person name="Shang Y."/>
            <person name="Xiao G."/>
            <person name="Zheng P."/>
            <person name="Cen K."/>
            <person name="Zhan S."/>
            <person name="Wang C."/>
        </authorList>
    </citation>
    <scope>NUCLEOTIDE SEQUENCE [LARGE SCALE GENOMIC DNA]</scope>
    <source>
        <strain evidence="3 4">ARSEF 2679</strain>
    </source>
</reference>
<dbReference type="PROSITE" id="PS00108">
    <property type="entry name" value="PROTEIN_KINASE_ST"/>
    <property type="match status" value="1"/>
</dbReference>
<dbReference type="InterPro" id="IPR000719">
    <property type="entry name" value="Prot_kinase_dom"/>
</dbReference>
<dbReference type="RefSeq" id="XP_018706999.1">
    <property type="nucleotide sequence ID" value="XM_018846292.1"/>
</dbReference>
<protein>
    <recommendedName>
        <fullName evidence="1">non-specific serine/threonine protein kinase</fullName>
        <ecNumber evidence="1">2.7.11.1</ecNumber>
    </recommendedName>
</protein>
<proteinExistence type="predicted"/>
<dbReference type="EC" id="2.7.11.1" evidence="1"/>
<dbReference type="CDD" id="cd14016">
    <property type="entry name" value="STKc_CK1"/>
    <property type="match status" value="1"/>
</dbReference>
<dbReference type="GeneID" id="30018978"/>
<dbReference type="GO" id="GO:0005524">
    <property type="term" value="F:ATP binding"/>
    <property type="evidence" value="ECO:0007669"/>
    <property type="project" value="InterPro"/>
</dbReference>
<dbReference type="SMART" id="SM00220">
    <property type="entry name" value="S_TKc"/>
    <property type="match status" value="1"/>
</dbReference>